<evidence type="ECO:0000259" key="7">
    <source>
        <dbReference type="Pfam" id="PF00892"/>
    </source>
</evidence>
<protein>
    <submittedName>
        <fullName evidence="8">EamA family transporter</fullName>
    </submittedName>
</protein>
<feature type="transmembrane region" description="Helical" evidence="6">
    <location>
        <begin position="96"/>
        <end position="117"/>
    </location>
</feature>
<evidence type="ECO:0000313" key="9">
    <source>
        <dbReference type="Proteomes" id="UP000663440"/>
    </source>
</evidence>
<feature type="domain" description="EamA" evidence="7">
    <location>
        <begin position="155"/>
        <end position="292"/>
    </location>
</feature>
<dbReference type="Proteomes" id="UP000663440">
    <property type="component" value="Chromosome"/>
</dbReference>
<feature type="domain" description="EamA" evidence="7">
    <location>
        <begin position="10"/>
        <end position="141"/>
    </location>
</feature>
<dbReference type="EMBL" id="CP071448">
    <property type="protein sequence ID" value="QSW90539.1"/>
    <property type="molecule type" value="Genomic_DNA"/>
</dbReference>
<dbReference type="InterPro" id="IPR037185">
    <property type="entry name" value="EmrE-like"/>
</dbReference>
<gene>
    <name evidence="8" type="ORF">J0383_06940</name>
</gene>
<evidence type="ECO:0000256" key="3">
    <source>
        <dbReference type="ARBA" id="ARBA00022692"/>
    </source>
</evidence>
<evidence type="ECO:0000256" key="1">
    <source>
        <dbReference type="ARBA" id="ARBA00004141"/>
    </source>
</evidence>
<dbReference type="SUPFAM" id="SSF103481">
    <property type="entry name" value="Multidrug resistance efflux transporter EmrE"/>
    <property type="match status" value="2"/>
</dbReference>
<proteinExistence type="inferred from homology"/>
<dbReference type="Pfam" id="PF00892">
    <property type="entry name" value="EamA"/>
    <property type="match status" value="2"/>
</dbReference>
<dbReference type="PANTHER" id="PTHR32322:SF2">
    <property type="entry name" value="EAMA DOMAIN-CONTAINING PROTEIN"/>
    <property type="match status" value="1"/>
</dbReference>
<feature type="transmembrane region" description="Helical" evidence="6">
    <location>
        <begin position="124"/>
        <end position="141"/>
    </location>
</feature>
<keyword evidence="3 6" id="KW-0812">Transmembrane</keyword>
<comment type="subcellular location">
    <subcellularLocation>
        <location evidence="1">Membrane</location>
        <topology evidence="1">Multi-pass membrane protein</topology>
    </subcellularLocation>
</comment>
<dbReference type="RefSeq" id="WP_207297693.1">
    <property type="nucleotide sequence ID" value="NZ_CP071448.1"/>
</dbReference>
<dbReference type="PANTHER" id="PTHR32322">
    <property type="entry name" value="INNER MEMBRANE TRANSPORTER"/>
    <property type="match status" value="1"/>
</dbReference>
<accession>A0ABX7QIS2</accession>
<dbReference type="Gene3D" id="1.10.3730.20">
    <property type="match status" value="1"/>
</dbReference>
<feature type="transmembrane region" description="Helical" evidence="6">
    <location>
        <begin position="37"/>
        <end position="57"/>
    </location>
</feature>
<feature type="transmembrane region" description="Helical" evidence="6">
    <location>
        <begin position="69"/>
        <end position="90"/>
    </location>
</feature>
<evidence type="ECO:0000256" key="6">
    <source>
        <dbReference type="SAM" id="Phobius"/>
    </source>
</evidence>
<feature type="transmembrane region" description="Helical" evidence="6">
    <location>
        <begin position="275"/>
        <end position="293"/>
    </location>
</feature>
<organism evidence="8 9">
    <name type="scientific">Flavobacterium endoglycinae</name>
    <dbReference type="NCBI Taxonomy" id="2816357"/>
    <lineage>
        <taxon>Bacteria</taxon>
        <taxon>Pseudomonadati</taxon>
        <taxon>Bacteroidota</taxon>
        <taxon>Flavobacteriia</taxon>
        <taxon>Flavobacteriales</taxon>
        <taxon>Flavobacteriaceae</taxon>
        <taxon>Flavobacterium</taxon>
    </lineage>
</organism>
<feature type="transmembrane region" description="Helical" evidence="6">
    <location>
        <begin position="185"/>
        <end position="206"/>
    </location>
</feature>
<feature type="transmembrane region" description="Helical" evidence="6">
    <location>
        <begin position="250"/>
        <end position="269"/>
    </location>
</feature>
<evidence type="ECO:0000256" key="2">
    <source>
        <dbReference type="ARBA" id="ARBA00007362"/>
    </source>
</evidence>
<evidence type="ECO:0000256" key="5">
    <source>
        <dbReference type="ARBA" id="ARBA00023136"/>
    </source>
</evidence>
<feature type="transmembrane region" description="Helical" evidence="6">
    <location>
        <begin position="9"/>
        <end position="31"/>
    </location>
</feature>
<dbReference type="InterPro" id="IPR050638">
    <property type="entry name" value="AA-Vitamin_Transporters"/>
</dbReference>
<keyword evidence="9" id="KW-1185">Reference proteome</keyword>
<keyword evidence="5 6" id="KW-0472">Membrane</keyword>
<reference evidence="8 9" key="1">
    <citation type="submission" date="2021-03" db="EMBL/GenBank/DDBJ databases">
        <title>Flavobacterium kribbensis sp. nov, an endophytic bacteria, isolated from soybean.</title>
        <authorList>
            <person name="Lee J."/>
            <person name="Seo J."/>
        </authorList>
    </citation>
    <scope>NUCLEOTIDE SEQUENCE [LARGE SCALE GENOMIC DNA]</scope>
    <source>
        <strain evidence="8 9">BB8</strain>
    </source>
</reference>
<dbReference type="InterPro" id="IPR000620">
    <property type="entry name" value="EamA_dom"/>
</dbReference>
<name>A0ABX7QIS2_9FLAO</name>
<evidence type="ECO:0000256" key="4">
    <source>
        <dbReference type="ARBA" id="ARBA00022989"/>
    </source>
</evidence>
<feature type="transmembrane region" description="Helical" evidence="6">
    <location>
        <begin position="212"/>
        <end position="238"/>
    </location>
</feature>
<feature type="transmembrane region" description="Helical" evidence="6">
    <location>
        <begin position="153"/>
        <end position="173"/>
    </location>
</feature>
<evidence type="ECO:0000313" key="8">
    <source>
        <dbReference type="EMBL" id="QSW90539.1"/>
    </source>
</evidence>
<comment type="similarity">
    <text evidence="2">Belongs to the EamA transporter family.</text>
</comment>
<keyword evidence="4 6" id="KW-1133">Transmembrane helix</keyword>
<sequence>MKQNLDYKLIFALAAVGIIWGTTFLGIRVAVETIPPWFVTSIRQGLAGLIMMIILLFKKELKWIGWENLKHQLVPSILMIVVANGFTTVAEQTVPSGLASVISAMSPILIFLGSILFKLQKPSLKGLVGVIIGFSGVVFIFKDGLGSFLDADYRIGMMFMGFAITAWAAGTIYTKIHGNKSKNIVLNLFYQFTMASCIQIVLAFIFSPTIDVSLWSATSIFAALYLSIFGSVIAFFSYNYALKHVTPVQVSILAYINTIIAVFFGWLILDEKITIDFIIATILIILGVFIINYKKKEKLPEIENK</sequence>